<protein>
    <submittedName>
        <fullName evidence="1">Uncharacterized protein</fullName>
    </submittedName>
</protein>
<gene>
    <name evidence="1" type="ORF">PVAP13_6KG361106</name>
</gene>
<comment type="caution">
    <text evidence="1">The sequence shown here is derived from an EMBL/GenBank/DDBJ whole genome shotgun (WGS) entry which is preliminary data.</text>
</comment>
<reference evidence="1" key="1">
    <citation type="submission" date="2020-05" db="EMBL/GenBank/DDBJ databases">
        <title>WGS assembly of Panicum virgatum.</title>
        <authorList>
            <person name="Lovell J.T."/>
            <person name="Jenkins J."/>
            <person name="Shu S."/>
            <person name="Juenger T.E."/>
            <person name="Schmutz J."/>
        </authorList>
    </citation>
    <scope>NUCLEOTIDE SEQUENCE</scope>
    <source>
        <strain evidence="1">AP13</strain>
    </source>
</reference>
<proteinExistence type="predicted"/>
<dbReference type="AlphaFoldDB" id="A0A8T0RJ04"/>
<dbReference type="Proteomes" id="UP000823388">
    <property type="component" value="Chromosome 6K"/>
</dbReference>
<evidence type="ECO:0000313" key="2">
    <source>
        <dbReference type="Proteomes" id="UP000823388"/>
    </source>
</evidence>
<sequence length="72" mass="8199">MVVQEVILSSPAMRRLRGGRGLICAVTIFLEGGNNNHAARRLRAWAGRRRSGRPQPSRHRRVCYVKLILFCI</sequence>
<name>A0A8T0RJ04_PANVG</name>
<dbReference type="EMBL" id="CM029047">
    <property type="protein sequence ID" value="KAG2585008.1"/>
    <property type="molecule type" value="Genomic_DNA"/>
</dbReference>
<keyword evidence="2" id="KW-1185">Reference proteome</keyword>
<accession>A0A8T0RJ04</accession>
<evidence type="ECO:0000313" key="1">
    <source>
        <dbReference type="EMBL" id="KAG2585008.1"/>
    </source>
</evidence>
<organism evidence="1 2">
    <name type="scientific">Panicum virgatum</name>
    <name type="common">Blackwell switchgrass</name>
    <dbReference type="NCBI Taxonomy" id="38727"/>
    <lineage>
        <taxon>Eukaryota</taxon>
        <taxon>Viridiplantae</taxon>
        <taxon>Streptophyta</taxon>
        <taxon>Embryophyta</taxon>
        <taxon>Tracheophyta</taxon>
        <taxon>Spermatophyta</taxon>
        <taxon>Magnoliopsida</taxon>
        <taxon>Liliopsida</taxon>
        <taxon>Poales</taxon>
        <taxon>Poaceae</taxon>
        <taxon>PACMAD clade</taxon>
        <taxon>Panicoideae</taxon>
        <taxon>Panicodae</taxon>
        <taxon>Paniceae</taxon>
        <taxon>Panicinae</taxon>
        <taxon>Panicum</taxon>
        <taxon>Panicum sect. Hiantes</taxon>
    </lineage>
</organism>